<dbReference type="Gene3D" id="2.40.160.50">
    <property type="entry name" value="membrane protein fhac: a member of the omp85/tpsb transporter family"/>
    <property type="match status" value="1"/>
</dbReference>
<reference evidence="1 2" key="1">
    <citation type="submission" date="2016-12" db="EMBL/GenBank/DDBJ databases">
        <authorList>
            <person name="Song W.-J."/>
            <person name="Kurnit D.M."/>
        </authorList>
    </citation>
    <scope>NUCLEOTIDE SEQUENCE [LARGE SCALE GENOMIC DNA]</scope>
    <source>
        <strain evidence="1 2">IMCC3135</strain>
    </source>
</reference>
<dbReference type="EMBL" id="CP018632">
    <property type="protein sequence ID" value="ASJ72343.1"/>
    <property type="molecule type" value="Genomic_DNA"/>
</dbReference>
<accession>A0A2Z2NMC3</accession>
<dbReference type="AlphaFoldDB" id="A0A2Z2NMC3"/>
<evidence type="ECO:0000313" key="2">
    <source>
        <dbReference type="Proteomes" id="UP000250079"/>
    </source>
</evidence>
<proteinExistence type="predicted"/>
<evidence type="ECO:0000313" key="1">
    <source>
        <dbReference type="EMBL" id="ASJ72343.1"/>
    </source>
</evidence>
<name>A0A2Z2NMC3_9GAMM</name>
<organism evidence="1 2">
    <name type="scientific">Granulosicoccus antarcticus IMCC3135</name>
    <dbReference type="NCBI Taxonomy" id="1192854"/>
    <lineage>
        <taxon>Bacteria</taxon>
        <taxon>Pseudomonadati</taxon>
        <taxon>Pseudomonadota</taxon>
        <taxon>Gammaproteobacteria</taxon>
        <taxon>Chromatiales</taxon>
        <taxon>Granulosicoccaceae</taxon>
        <taxon>Granulosicoccus</taxon>
    </lineage>
</organism>
<protein>
    <submittedName>
        <fullName evidence="1">Outer membrane protein assembly factor BamA</fullName>
    </submittedName>
</protein>
<keyword evidence="2" id="KW-1185">Reference proteome</keyword>
<sequence length="569" mass="63382">MLSQGVDHGDMKDTFSLHIVTRHSLQPLRLSVVLLAVFISLSSHADDNRCVAWQPGGAEALESNSGQALVFGRITIRTGDLFDLSRESENAFVHSAANSLHLNTRQGTVFNALPFAEGDVFSVEKMLEAERILRGKRYLRDALVTAHRLCENRVDVEVRTVDNWTLTPSASFGSAGGQTRYSFEIQDMNVLGLGKEFTLRNSRSGDEQKTLFQYGDDNVLGSRYRLGVQFSDMDGEPGYSLEFGLPFYSQVATHAWQISANESTRSLSSSGAYDDQQVPELSLQSTRFELQFSKRLPDSDLPTARLGGGIRIDQEQTLAAIDGQDIDSATDYQQAYPFLSAQWSESRWVKRQNYIGIRNIEDIDLGLSVSAEAGLILRGLGNEEDTLRLSIDLDKGWYAGNSSLHNFSFHQLQYFGSRELERKEISVRYQFFYWLSDVDQLDLRLSAQMRDGFSAFDNFAVGGADGLRGYPTRFQVGGRRVLGVAEYRHITAWSPWSLVNTAVTGFIEGGRAWSEDEQADTLANIGVGLLLAPTRSSRSAVNRFDIAVPLSSNEDLDAFQIFIGTQINF</sequence>
<dbReference type="Proteomes" id="UP000250079">
    <property type="component" value="Chromosome"/>
</dbReference>
<gene>
    <name evidence="1" type="primary">bamA_1</name>
    <name evidence="1" type="ORF">IMCC3135_11265</name>
</gene>
<dbReference type="KEGG" id="gai:IMCC3135_11265"/>